<proteinExistence type="predicted"/>
<dbReference type="HOGENOM" id="CLU_026673_16_1_1"/>
<dbReference type="RefSeq" id="XP_003029199.1">
    <property type="nucleotide sequence ID" value="XM_003029153.1"/>
</dbReference>
<reference evidence="2 3" key="1">
    <citation type="journal article" date="2010" name="Nat. Biotechnol.">
        <title>Genome sequence of the model mushroom Schizophyllum commune.</title>
        <authorList>
            <person name="Ohm R.A."/>
            <person name="de Jong J.F."/>
            <person name="Lugones L.G."/>
            <person name="Aerts A."/>
            <person name="Kothe E."/>
            <person name="Stajich J.E."/>
            <person name="de Vries R.P."/>
            <person name="Record E."/>
            <person name="Levasseur A."/>
            <person name="Baker S.E."/>
            <person name="Bartholomew K.A."/>
            <person name="Coutinho P.M."/>
            <person name="Erdmann S."/>
            <person name="Fowler T.J."/>
            <person name="Gathman A.C."/>
            <person name="Lombard V."/>
            <person name="Henrissat B."/>
            <person name="Knabe N."/>
            <person name="Kuees U."/>
            <person name="Lilly W.W."/>
            <person name="Lindquist E."/>
            <person name="Lucas S."/>
            <person name="Magnuson J.K."/>
            <person name="Piumi F."/>
            <person name="Raudaskoski M."/>
            <person name="Salamov A."/>
            <person name="Schmutz J."/>
            <person name="Schwarze F.W.M.R."/>
            <person name="vanKuyk P.A."/>
            <person name="Horton J.S."/>
            <person name="Grigoriev I.V."/>
            <person name="Woesten H.A.B."/>
        </authorList>
    </citation>
    <scope>NUCLEOTIDE SEQUENCE [LARGE SCALE GENOMIC DNA]</scope>
    <source>
        <strain evidence="3">H4-8 / FGSC 9210</strain>
    </source>
</reference>
<dbReference type="eggNOG" id="KOG1198">
    <property type="taxonomic scope" value="Eukaryota"/>
</dbReference>
<dbReference type="AlphaFoldDB" id="D8QB67"/>
<accession>D8QB67</accession>
<dbReference type="GeneID" id="9594360"/>
<dbReference type="OrthoDB" id="3233595at2759"/>
<dbReference type="OMA" id="YDYKDAQ"/>
<dbReference type="EMBL" id="GL377309">
    <property type="protein sequence ID" value="EFI94296.1"/>
    <property type="molecule type" value="Genomic_DNA"/>
</dbReference>
<evidence type="ECO:0000313" key="3">
    <source>
        <dbReference type="Proteomes" id="UP000007431"/>
    </source>
</evidence>
<evidence type="ECO:0000259" key="1">
    <source>
        <dbReference type="SMART" id="SM00829"/>
    </source>
</evidence>
<dbReference type="Gene3D" id="3.40.50.720">
    <property type="entry name" value="NAD(P)-binding Rossmann-like Domain"/>
    <property type="match status" value="1"/>
</dbReference>
<dbReference type="PANTHER" id="PTHR45348">
    <property type="entry name" value="HYPOTHETICAL OXIDOREDUCTASE (EUROFUNG)"/>
    <property type="match status" value="1"/>
</dbReference>
<dbReference type="CDD" id="cd08249">
    <property type="entry name" value="enoyl_reductase_like"/>
    <property type="match status" value="1"/>
</dbReference>
<feature type="domain" description="Enoyl reductase (ER)" evidence="1">
    <location>
        <begin position="20"/>
        <end position="371"/>
    </location>
</feature>
<dbReference type="InterPro" id="IPR013149">
    <property type="entry name" value="ADH-like_C"/>
</dbReference>
<dbReference type="FunCoup" id="D8QB67">
    <property type="interactions" value="12"/>
</dbReference>
<dbReference type="Pfam" id="PF08240">
    <property type="entry name" value="ADH_N"/>
    <property type="match status" value="1"/>
</dbReference>
<dbReference type="InterPro" id="IPR020843">
    <property type="entry name" value="ER"/>
</dbReference>
<dbReference type="GO" id="GO:0016651">
    <property type="term" value="F:oxidoreductase activity, acting on NAD(P)H"/>
    <property type="evidence" value="ECO:0007669"/>
    <property type="project" value="InterPro"/>
</dbReference>
<dbReference type="KEGG" id="scm:SCHCO_02509783"/>
<dbReference type="InterPro" id="IPR011032">
    <property type="entry name" value="GroES-like_sf"/>
</dbReference>
<dbReference type="Pfam" id="PF00107">
    <property type="entry name" value="ADH_zinc_N"/>
    <property type="match status" value="1"/>
</dbReference>
<keyword evidence="3" id="KW-1185">Reference proteome</keyword>
<dbReference type="SUPFAM" id="SSF51735">
    <property type="entry name" value="NAD(P)-binding Rossmann-fold domains"/>
    <property type="match status" value="1"/>
</dbReference>
<sequence>MASALPETIKALRVLPDHKGLEVATIPWAPQEKVKNLAENEIILRVHTIGLNPTDWKHAWGEWGTAGTIDGCDAAGEVVRVGSAVKHLKVGDHAAGFDFGGSWQTDNGSFAEYVRMNSAVVFKIPDGMTYEEAASFPIPHLTAAQALYIKLNLPKPFTSGTPFNEKVLIWGGSTAVGHHAIQLAKLSGLTTFVTASPAAWAELQALGADHLFDYRDPDVVGKIIQAAGPEGIIYAVDAVAEKSSTDAAVDAMSATRGGTIITTLPVSEATLKRRADVRVEFTLVYTALGYELTFAHAVTMPEMKEDEARTLEWVSEYVPKVLEGWKAGEGAPRFKAQRLRKLQGPLEDISKGLRIMSEGNYGREKLVHTIL</sequence>
<dbReference type="Proteomes" id="UP000007431">
    <property type="component" value="Unassembled WGS sequence"/>
</dbReference>
<dbReference type="SMART" id="SM00829">
    <property type="entry name" value="PKS_ER"/>
    <property type="match status" value="1"/>
</dbReference>
<dbReference type="InterPro" id="IPR013154">
    <property type="entry name" value="ADH-like_N"/>
</dbReference>
<dbReference type="Gene3D" id="3.90.180.10">
    <property type="entry name" value="Medium-chain alcohol dehydrogenases, catalytic domain"/>
    <property type="match status" value="1"/>
</dbReference>
<name>D8QB67_SCHCM</name>
<evidence type="ECO:0000313" key="2">
    <source>
        <dbReference type="EMBL" id="EFI94296.1"/>
    </source>
</evidence>
<protein>
    <recommendedName>
        <fullName evidence="1">Enoyl reductase (ER) domain-containing protein</fullName>
    </recommendedName>
</protein>
<dbReference type="VEuPathDB" id="FungiDB:SCHCODRAFT_02509783"/>
<dbReference type="PANTHER" id="PTHR45348:SF2">
    <property type="entry name" value="ZINC-TYPE ALCOHOL DEHYDROGENASE-LIKE PROTEIN C2E1P3.01"/>
    <property type="match status" value="1"/>
</dbReference>
<dbReference type="SUPFAM" id="SSF50129">
    <property type="entry name" value="GroES-like"/>
    <property type="match status" value="1"/>
</dbReference>
<organism evidence="3">
    <name type="scientific">Schizophyllum commune (strain H4-8 / FGSC 9210)</name>
    <name type="common">Split gill fungus</name>
    <dbReference type="NCBI Taxonomy" id="578458"/>
    <lineage>
        <taxon>Eukaryota</taxon>
        <taxon>Fungi</taxon>
        <taxon>Dikarya</taxon>
        <taxon>Basidiomycota</taxon>
        <taxon>Agaricomycotina</taxon>
        <taxon>Agaricomycetes</taxon>
        <taxon>Agaricomycetidae</taxon>
        <taxon>Agaricales</taxon>
        <taxon>Schizophyllaceae</taxon>
        <taxon>Schizophyllum</taxon>
    </lineage>
</organism>
<gene>
    <name evidence="2" type="ORF">SCHCODRAFT_236393</name>
</gene>
<dbReference type="InterPro" id="IPR036291">
    <property type="entry name" value="NAD(P)-bd_dom_sf"/>
</dbReference>
<dbReference type="InterPro" id="IPR047122">
    <property type="entry name" value="Trans-enoyl_RdTase-like"/>
</dbReference>
<dbReference type="InParanoid" id="D8QB67"/>